<sequence>EMYISALIVFLILCREGAFEPQQPPSVEAAEGKEVNLPCNYSLGTSDNLYWYKQTKESMKFLIQGYKDTKNESHYTLTIATDRKNSTLTMWDVGLQDTAVYYCVAAA</sequence>
<organism evidence="10 11">
    <name type="scientific">Latimeria chalumnae</name>
    <name type="common">Coelacanth</name>
    <dbReference type="NCBI Taxonomy" id="7897"/>
    <lineage>
        <taxon>Eukaryota</taxon>
        <taxon>Metazoa</taxon>
        <taxon>Chordata</taxon>
        <taxon>Craniata</taxon>
        <taxon>Vertebrata</taxon>
        <taxon>Euteleostomi</taxon>
        <taxon>Coelacanthiformes</taxon>
        <taxon>Coelacanthidae</taxon>
        <taxon>Latimeria</taxon>
    </lineage>
</organism>
<dbReference type="FunCoup" id="H3B7D1">
    <property type="interactions" value="120"/>
</dbReference>
<feature type="domain" description="Ig-like" evidence="9">
    <location>
        <begin position="21"/>
        <end position="107"/>
    </location>
</feature>
<reference evidence="10" key="2">
    <citation type="submission" date="2025-08" db="UniProtKB">
        <authorList>
            <consortium name="Ensembl"/>
        </authorList>
    </citation>
    <scope>IDENTIFICATION</scope>
</reference>
<reference evidence="11" key="1">
    <citation type="submission" date="2011-08" db="EMBL/GenBank/DDBJ databases">
        <title>The draft genome of Latimeria chalumnae.</title>
        <authorList>
            <person name="Di Palma F."/>
            <person name="Alfoldi J."/>
            <person name="Johnson J."/>
            <person name="Berlin A."/>
            <person name="Gnerre S."/>
            <person name="Jaffe D."/>
            <person name="MacCallum I."/>
            <person name="Young S."/>
            <person name="Walker B.J."/>
            <person name="Lander E."/>
            <person name="Lindblad-Toh K."/>
        </authorList>
    </citation>
    <scope>NUCLEOTIDE SEQUENCE [LARGE SCALE GENOMIC DNA]</scope>
    <source>
        <strain evidence="11">Wild caught</strain>
    </source>
</reference>
<dbReference type="GeneTree" id="ENSGT00940000162998"/>
<proteinExistence type="predicted"/>
<evidence type="ECO:0000313" key="10">
    <source>
        <dbReference type="Ensembl" id="ENSLACP00000017802.1"/>
    </source>
</evidence>
<evidence type="ECO:0000256" key="2">
    <source>
        <dbReference type="ARBA" id="ARBA00022475"/>
    </source>
</evidence>
<comment type="subcellular location">
    <subcellularLocation>
        <location evidence="1">Cell membrane</location>
    </subcellularLocation>
</comment>
<keyword evidence="6" id="KW-1015">Disulfide bond</keyword>
<dbReference type="SMART" id="SM00409">
    <property type="entry name" value="IG"/>
    <property type="match status" value="1"/>
</dbReference>
<dbReference type="Proteomes" id="UP000008672">
    <property type="component" value="Unassembled WGS sequence"/>
</dbReference>
<evidence type="ECO:0000259" key="9">
    <source>
        <dbReference type="PROSITE" id="PS50835"/>
    </source>
</evidence>
<reference evidence="10" key="3">
    <citation type="submission" date="2025-09" db="UniProtKB">
        <authorList>
            <consortium name="Ensembl"/>
        </authorList>
    </citation>
    <scope>IDENTIFICATION</scope>
</reference>
<feature type="signal peptide" evidence="8">
    <location>
        <begin position="1"/>
        <end position="19"/>
    </location>
</feature>
<evidence type="ECO:0000256" key="3">
    <source>
        <dbReference type="ARBA" id="ARBA00022729"/>
    </source>
</evidence>
<keyword evidence="4" id="KW-0391">Immunity</keyword>
<dbReference type="InterPro" id="IPR003599">
    <property type="entry name" value="Ig_sub"/>
</dbReference>
<dbReference type="Gene3D" id="2.60.40.10">
    <property type="entry name" value="Immunoglobulins"/>
    <property type="match status" value="1"/>
</dbReference>
<dbReference type="Pfam" id="PF07686">
    <property type="entry name" value="V-set"/>
    <property type="match status" value="1"/>
</dbReference>
<dbReference type="InterPro" id="IPR013106">
    <property type="entry name" value="Ig_V-set"/>
</dbReference>
<keyword evidence="2" id="KW-1003">Cell membrane</keyword>
<dbReference type="GO" id="GO:0005886">
    <property type="term" value="C:plasma membrane"/>
    <property type="evidence" value="ECO:0007669"/>
    <property type="project" value="UniProtKB-SubCell"/>
</dbReference>
<dbReference type="PANTHER" id="PTHR19433:SF111">
    <property type="entry name" value="T CELL RECEPTOR ALPHA VARIABLE 4"/>
    <property type="match status" value="1"/>
</dbReference>
<dbReference type="PANTHER" id="PTHR19433">
    <property type="entry name" value="T-CELL RECEPTOR ALPHA CHAIN V REGION-RELATED"/>
    <property type="match status" value="1"/>
</dbReference>
<dbReference type="InterPro" id="IPR036179">
    <property type="entry name" value="Ig-like_dom_sf"/>
</dbReference>
<keyword evidence="3 8" id="KW-0732">Signal</keyword>
<dbReference type="eggNOG" id="ENOG502T072">
    <property type="taxonomic scope" value="Eukaryota"/>
</dbReference>
<evidence type="ECO:0000256" key="8">
    <source>
        <dbReference type="SAM" id="SignalP"/>
    </source>
</evidence>
<dbReference type="GO" id="GO:0009617">
    <property type="term" value="P:response to bacterium"/>
    <property type="evidence" value="ECO:0007669"/>
    <property type="project" value="TreeGrafter"/>
</dbReference>
<evidence type="ECO:0000256" key="5">
    <source>
        <dbReference type="ARBA" id="ARBA00023136"/>
    </source>
</evidence>
<evidence type="ECO:0000256" key="1">
    <source>
        <dbReference type="ARBA" id="ARBA00004236"/>
    </source>
</evidence>
<keyword evidence="5" id="KW-0472">Membrane</keyword>
<feature type="chain" id="PRO_5003579873" description="Ig-like domain-containing protein" evidence="8">
    <location>
        <begin position="20"/>
        <end position="107"/>
    </location>
</feature>
<dbReference type="InterPro" id="IPR007110">
    <property type="entry name" value="Ig-like_dom"/>
</dbReference>
<dbReference type="InParanoid" id="H3B7D1"/>
<dbReference type="GO" id="GO:0002376">
    <property type="term" value="P:immune system process"/>
    <property type="evidence" value="ECO:0007669"/>
    <property type="project" value="UniProtKB-KW"/>
</dbReference>
<dbReference type="HOGENOM" id="CLU_077975_8_4_1"/>
<dbReference type="SMART" id="SM00406">
    <property type="entry name" value="IGv"/>
    <property type="match status" value="1"/>
</dbReference>
<accession>H3B7D1</accession>
<dbReference type="PROSITE" id="PS50835">
    <property type="entry name" value="IG_LIKE"/>
    <property type="match status" value="1"/>
</dbReference>
<dbReference type="EMBL" id="AFYH01079937">
    <property type="status" value="NOT_ANNOTATED_CDS"/>
    <property type="molecule type" value="Genomic_DNA"/>
</dbReference>
<keyword evidence="7" id="KW-0325">Glycoprotein</keyword>
<dbReference type="SUPFAM" id="SSF48726">
    <property type="entry name" value="Immunoglobulin"/>
    <property type="match status" value="1"/>
</dbReference>
<evidence type="ECO:0000256" key="7">
    <source>
        <dbReference type="ARBA" id="ARBA00023180"/>
    </source>
</evidence>
<dbReference type="OMA" id="KNESHYT"/>
<dbReference type="InterPro" id="IPR052051">
    <property type="entry name" value="TCR_complex_component"/>
</dbReference>
<protein>
    <recommendedName>
        <fullName evidence="9">Ig-like domain-containing protein</fullName>
    </recommendedName>
</protein>
<dbReference type="AlphaFoldDB" id="H3B7D1"/>
<name>H3B7D1_LATCH</name>
<keyword evidence="11" id="KW-1185">Reference proteome</keyword>
<evidence type="ECO:0000256" key="6">
    <source>
        <dbReference type="ARBA" id="ARBA00023157"/>
    </source>
</evidence>
<dbReference type="InterPro" id="IPR013783">
    <property type="entry name" value="Ig-like_fold"/>
</dbReference>
<evidence type="ECO:0000256" key="4">
    <source>
        <dbReference type="ARBA" id="ARBA00022859"/>
    </source>
</evidence>
<dbReference type="Ensembl" id="ENSLACT00000017932.1">
    <property type="protein sequence ID" value="ENSLACP00000017802.1"/>
    <property type="gene ID" value="ENSLACG00000015680.1"/>
</dbReference>
<evidence type="ECO:0000313" key="11">
    <source>
        <dbReference type="Proteomes" id="UP000008672"/>
    </source>
</evidence>